<dbReference type="InterPro" id="IPR044560">
    <property type="entry name" value="MOase"/>
</dbReference>
<comment type="similarity">
    <text evidence="3">Belongs to the 3-hydroxybenzoate 6-hydroxylase family.</text>
</comment>
<evidence type="ECO:0000256" key="1">
    <source>
        <dbReference type="ARBA" id="ARBA00023002"/>
    </source>
</evidence>
<dbReference type="GO" id="GO:0004497">
    <property type="term" value="F:monooxygenase activity"/>
    <property type="evidence" value="ECO:0007669"/>
    <property type="project" value="UniProtKB-KW"/>
</dbReference>
<accession>A0A7J7I0B2</accession>
<feature type="domain" description="FAD-binding" evidence="4">
    <location>
        <begin position="6"/>
        <end position="66"/>
    </location>
</feature>
<comment type="caution">
    <text evidence="5">The sequence shown here is derived from an EMBL/GenBank/DDBJ whole genome shotgun (WGS) entry which is preliminary data.</text>
</comment>
<dbReference type="Gene3D" id="3.50.50.60">
    <property type="entry name" value="FAD/NAD(P)-binding domain"/>
    <property type="match status" value="1"/>
</dbReference>
<dbReference type="AlphaFoldDB" id="A0A7J7I0B2"/>
<dbReference type="GO" id="GO:0071949">
    <property type="term" value="F:FAD binding"/>
    <property type="evidence" value="ECO:0007669"/>
    <property type="project" value="InterPro"/>
</dbReference>
<dbReference type="Proteomes" id="UP000593564">
    <property type="component" value="Unassembled WGS sequence"/>
</dbReference>
<reference evidence="6" key="1">
    <citation type="journal article" date="2020" name="Nat. Commun.">
        <title>Genome assembly of wild tea tree DASZ reveals pedigree and selection history of tea varieties.</title>
        <authorList>
            <person name="Zhang W."/>
            <person name="Zhang Y."/>
            <person name="Qiu H."/>
            <person name="Guo Y."/>
            <person name="Wan H."/>
            <person name="Zhang X."/>
            <person name="Scossa F."/>
            <person name="Alseekh S."/>
            <person name="Zhang Q."/>
            <person name="Wang P."/>
            <person name="Xu L."/>
            <person name="Schmidt M.H."/>
            <person name="Jia X."/>
            <person name="Li D."/>
            <person name="Zhu A."/>
            <person name="Guo F."/>
            <person name="Chen W."/>
            <person name="Ni D."/>
            <person name="Usadel B."/>
            <person name="Fernie A.R."/>
            <person name="Wen W."/>
        </authorList>
    </citation>
    <scope>NUCLEOTIDE SEQUENCE [LARGE SCALE GENOMIC DNA]</scope>
    <source>
        <strain evidence="6">cv. G240</strain>
    </source>
</reference>
<gene>
    <name evidence="5" type="ORF">HYC85_005079</name>
</gene>
<name>A0A7J7I0B2_CAMSI</name>
<dbReference type="EMBL" id="JACBKZ010000002">
    <property type="protein sequence ID" value="KAF5957854.1"/>
    <property type="molecule type" value="Genomic_DNA"/>
</dbReference>
<proteinExistence type="inferred from homology"/>
<keyword evidence="6" id="KW-1185">Reference proteome</keyword>
<dbReference type="InterPro" id="IPR002938">
    <property type="entry name" value="FAD-bd"/>
</dbReference>
<evidence type="ECO:0000313" key="5">
    <source>
        <dbReference type="EMBL" id="KAF5957854.1"/>
    </source>
</evidence>
<sequence>MEVVANVVIVGAGIAGLATAVALKRVGIEALVLERSEGLRTTGAALTLFPNAWLALDALGIAQKLSSIYNPFNK</sequence>
<evidence type="ECO:0000313" key="6">
    <source>
        <dbReference type="Proteomes" id="UP000593564"/>
    </source>
</evidence>
<dbReference type="InterPro" id="IPR036188">
    <property type="entry name" value="FAD/NAD-bd_sf"/>
</dbReference>
<dbReference type="SUPFAM" id="SSF51905">
    <property type="entry name" value="FAD/NAD(P)-binding domain"/>
    <property type="match status" value="1"/>
</dbReference>
<dbReference type="PANTHER" id="PTHR45934">
    <property type="entry name" value="FAD/NAD(P)-BINDING OXIDOREDUCTASE FAMILY PROTEIN"/>
    <property type="match status" value="1"/>
</dbReference>
<organism evidence="5 6">
    <name type="scientific">Camellia sinensis</name>
    <name type="common">Tea plant</name>
    <name type="synonym">Thea sinensis</name>
    <dbReference type="NCBI Taxonomy" id="4442"/>
    <lineage>
        <taxon>Eukaryota</taxon>
        <taxon>Viridiplantae</taxon>
        <taxon>Streptophyta</taxon>
        <taxon>Embryophyta</taxon>
        <taxon>Tracheophyta</taxon>
        <taxon>Spermatophyta</taxon>
        <taxon>Magnoliopsida</taxon>
        <taxon>eudicotyledons</taxon>
        <taxon>Gunneridae</taxon>
        <taxon>Pentapetalae</taxon>
        <taxon>asterids</taxon>
        <taxon>Ericales</taxon>
        <taxon>Theaceae</taxon>
        <taxon>Camellia</taxon>
    </lineage>
</organism>
<evidence type="ECO:0000256" key="3">
    <source>
        <dbReference type="ARBA" id="ARBA00024018"/>
    </source>
</evidence>
<dbReference type="Pfam" id="PF01494">
    <property type="entry name" value="FAD_binding_3"/>
    <property type="match status" value="1"/>
</dbReference>
<evidence type="ECO:0000256" key="2">
    <source>
        <dbReference type="ARBA" id="ARBA00023033"/>
    </source>
</evidence>
<protein>
    <recommendedName>
        <fullName evidence="4">FAD-binding domain-containing protein</fullName>
    </recommendedName>
</protein>
<keyword evidence="1" id="KW-0560">Oxidoreductase</keyword>
<dbReference type="PANTHER" id="PTHR45934:SF1">
    <property type="entry name" value="OS04G0423100 PROTEIN"/>
    <property type="match status" value="1"/>
</dbReference>
<keyword evidence="2" id="KW-0503">Monooxygenase</keyword>
<reference evidence="5 6" key="2">
    <citation type="submission" date="2020-07" db="EMBL/GenBank/DDBJ databases">
        <title>Genome assembly of wild tea tree DASZ reveals pedigree and selection history of tea varieties.</title>
        <authorList>
            <person name="Zhang W."/>
        </authorList>
    </citation>
    <scope>NUCLEOTIDE SEQUENCE [LARGE SCALE GENOMIC DNA]</scope>
    <source>
        <strain evidence="6">cv. G240</strain>
        <tissue evidence="5">Leaf</tissue>
    </source>
</reference>
<evidence type="ECO:0000259" key="4">
    <source>
        <dbReference type="Pfam" id="PF01494"/>
    </source>
</evidence>